<name>A0A8D4UV38_9FIRM</name>
<keyword evidence="1" id="KW-0472">Membrane</keyword>
<dbReference type="OrthoDB" id="9790659at2"/>
<evidence type="ECO:0000256" key="1">
    <source>
        <dbReference type="SAM" id="Phobius"/>
    </source>
</evidence>
<dbReference type="AlphaFoldDB" id="A0A8D4UV38"/>
<proteinExistence type="predicted"/>
<reference evidence="3" key="1">
    <citation type="submission" date="2019-05" db="EMBL/GenBank/DDBJ databases">
        <title>Complete genome sequencing of Dialister sp. strain 5BBH33.</title>
        <authorList>
            <person name="Sakamoto M."/>
            <person name="Murakami T."/>
            <person name="Mori H."/>
        </authorList>
    </citation>
    <scope>NUCLEOTIDE SEQUENCE [LARGE SCALE GENOMIC DNA]</scope>
    <source>
        <strain evidence="3">5BBH33</strain>
    </source>
</reference>
<keyword evidence="3" id="KW-1185">Reference proteome</keyword>
<accession>A0A8D4UV38</accession>
<dbReference type="EMBL" id="AP019697">
    <property type="protein sequence ID" value="BBK25564.1"/>
    <property type="molecule type" value="Genomic_DNA"/>
</dbReference>
<gene>
    <name evidence="2" type="ORF">Dia5BBH33_14990</name>
</gene>
<feature type="transmembrane region" description="Helical" evidence="1">
    <location>
        <begin position="152"/>
        <end position="174"/>
    </location>
</feature>
<sequence length="456" mass="49759">MFDWKKFFNIRIDSAPADELRDRIESDSTVTGANLVILIAAILIACVGLNMDSTAVIIGAMLISPLMGGLVAVSYGMATYNLHFLKRSMVKLSFQIVFSLLTAAIYFALTPITIPTAEMAARTSPTIWDVLIALCGGIAGAVGNTRTVKTNVIPGVAIATALMPPLCTAGYGIAMRSVPYFTGALYLFFINAFFITLSGYFIFKLLDVPMSETISPAHLRFQRHILLLLGIVITIPSIYMAGTTVRESIRTSQIESFINQDMDLHAANVISYQLKDGTLFVDVLGARLDEETMENLQKKLNDYGSLSKVRLEVVQSPASSLNKEQVQDLISSRLKQATTQAGGKSYKELAEEYYGSYNRETSTISLLKSLNKEAPALFPAIKEIKGGTVYGKDKDDTWAPAAFEVTVTVTSQLSPSDAEKLKNWIASQTELPVSLTIQMETSPSSYFGNGINWNGN</sequence>
<feature type="transmembrane region" description="Helical" evidence="1">
    <location>
        <begin position="180"/>
        <end position="203"/>
    </location>
</feature>
<feature type="transmembrane region" description="Helical" evidence="1">
    <location>
        <begin position="30"/>
        <end position="51"/>
    </location>
</feature>
<dbReference type="PANTHER" id="PTHR20992:SF9">
    <property type="entry name" value="AT15442P-RELATED"/>
    <property type="match status" value="1"/>
</dbReference>
<dbReference type="InterPro" id="IPR005240">
    <property type="entry name" value="DUF389"/>
</dbReference>
<dbReference type="RefSeq" id="WP_143332664.1">
    <property type="nucleotide sequence ID" value="NZ_AP019697.1"/>
</dbReference>
<evidence type="ECO:0008006" key="4">
    <source>
        <dbReference type="Google" id="ProtNLM"/>
    </source>
</evidence>
<protein>
    <recommendedName>
        <fullName evidence="4">DUF389 domain-containing protein</fullName>
    </recommendedName>
</protein>
<keyword evidence="1" id="KW-0812">Transmembrane</keyword>
<keyword evidence="1" id="KW-1133">Transmembrane helix</keyword>
<organism evidence="2 3">
    <name type="scientific">Dialister hominis</name>
    <dbReference type="NCBI Taxonomy" id="2582419"/>
    <lineage>
        <taxon>Bacteria</taxon>
        <taxon>Bacillati</taxon>
        <taxon>Bacillota</taxon>
        <taxon>Negativicutes</taxon>
        <taxon>Veillonellales</taxon>
        <taxon>Veillonellaceae</taxon>
        <taxon>Dialister</taxon>
    </lineage>
</organism>
<dbReference type="Proteomes" id="UP000320585">
    <property type="component" value="Chromosome"/>
</dbReference>
<feature type="transmembrane region" description="Helical" evidence="1">
    <location>
        <begin position="224"/>
        <end position="242"/>
    </location>
</feature>
<feature type="transmembrane region" description="Helical" evidence="1">
    <location>
        <begin position="92"/>
        <end position="114"/>
    </location>
</feature>
<dbReference type="Pfam" id="PF04087">
    <property type="entry name" value="DUF389"/>
    <property type="match status" value="1"/>
</dbReference>
<evidence type="ECO:0000313" key="3">
    <source>
        <dbReference type="Proteomes" id="UP000320585"/>
    </source>
</evidence>
<dbReference type="GeneID" id="92716725"/>
<dbReference type="PANTHER" id="PTHR20992">
    <property type="entry name" value="AT15442P-RELATED"/>
    <property type="match status" value="1"/>
</dbReference>
<feature type="transmembrane region" description="Helical" evidence="1">
    <location>
        <begin position="126"/>
        <end position="145"/>
    </location>
</feature>
<feature type="transmembrane region" description="Helical" evidence="1">
    <location>
        <begin position="57"/>
        <end position="80"/>
    </location>
</feature>
<dbReference type="KEGG" id="dho:Dia5BBH33_14990"/>
<evidence type="ECO:0000313" key="2">
    <source>
        <dbReference type="EMBL" id="BBK25564.1"/>
    </source>
</evidence>